<dbReference type="Pfam" id="PF17210">
    <property type="entry name" value="SdrD_B"/>
    <property type="match status" value="1"/>
</dbReference>
<dbReference type="EMBL" id="BMEO01000002">
    <property type="protein sequence ID" value="GGF89148.1"/>
    <property type="molecule type" value="Genomic_DNA"/>
</dbReference>
<evidence type="ECO:0000256" key="4">
    <source>
        <dbReference type="SAM" id="SignalP"/>
    </source>
</evidence>
<feature type="domain" description="SD-repeat containing protein B" evidence="5">
    <location>
        <begin position="68"/>
        <end position="124"/>
    </location>
</feature>
<reference evidence="6" key="2">
    <citation type="submission" date="2020-09" db="EMBL/GenBank/DDBJ databases">
        <authorList>
            <person name="Sun Q."/>
            <person name="Zhou Y."/>
        </authorList>
    </citation>
    <scope>NUCLEOTIDE SEQUENCE</scope>
    <source>
        <strain evidence="6">CGMCC 1.12181</strain>
    </source>
</reference>
<dbReference type="Gene3D" id="2.60.40.10">
    <property type="entry name" value="Immunoglobulins"/>
    <property type="match status" value="1"/>
</dbReference>
<feature type="chain" id="PRO_5037608832" description="SD-repeat containing protein B domain-containing protein" evidence="4">
    <location>
        <begin position="19"/>
        <end position="752"/>
    </location>
</feature>
<dbReference type="GO" id="GO:0030246">
    <property type="term" value="F:carbohydrate binding"/>
    <property type="evidence" value="ECO:0007669"/>
    <property type="project" value="InterPro"/>
</dbReference>
<evidence type="ECO:0000256" key="1">
    <source>
        <dbReference type="ARBA" id="ARBA00004613"/>
    </source>
</evidence>
<dbReference type="InterPro" id="IPR013784">
    <property type="entry name" value="Carb-bd-like_fold"/>
</dbReference>
<protein>
    <recommendedName>
        <fullName evidence="5">SD-repeat containing protein B domain-containing protein</fullName>
    </recommendedName>
</protein>
<dbReference type="InterPro" id="IPR051417">
    <property type="entry name" value="SDr/BOS_complex"/>
</dbReference>
<dbReference type="RefSeq" id="WP_188364377.1">
    <property type="nucleotide sequence ID" value="NZ_BAABJF010000032.1"/>
</dbReference>
<feature type="signal peptide" evidence="4">
    <location>
        <begin position="1"/>
        <end position="18"/>
    </location>
</feature>
<evidence type="ECO:0000259" key="5">
    <source>
        <dbReference type="Pfam" id="PF17210"/>
    </source>
</evidence>
<comment type="subcellular location">
    <subcellularLocation>
        <location evidence="1">Secreted</location>
    </subcellularLocation>
</comment>
<organism evidence="6 7">
    <name type="scientific">Marinicella pacifica</name>
    <dbReference type="NCBI Taxonomy" id="1171543"/>
    <lineage>
        <taxon>Bacteria</taxon>
        <taxon>Pseudomonadati</taxon>
        <taxon>Pseudomonadota</taxon>
        <taxon>Gammaproteobacteria</taxon>
        <taxon>Lysobacterales</taxon>
        <taxon>Marinicellaceae</taxon>
        <taxon>Marinicella</taxon>
    </lineage>
</organism>
<gene>
    <name evidence="6" type="ORF">GCM10011365_07970</name>
</gene>
<proteinExistence type="predicted"/>
<sequence length="752" mass="80198">MKYFLILCLLSSCALATAKPTSQQQLALYQELAGEGLISADELKRHRIRLQAEFVDEYINSRAGTSEINGTVYEGAATLTGVEVRLFSSNWNYIGSVFTNGSGYYAFTALDDGDYIIAIDDPTDDYIDALWTTTGTEFCQYCEPPANSIITLAVGQTSANHDLSLTEGATLTGLMVDSTTGLEIDSLHVNLYRPDGLYNNWSFYTQLDGAGQYTLKGIPAGQYRVYLKPDIISGNNHVPEIYNNIQCNLCIKLVSDGIGDLVNMVNGATRSGVDFSLQTGASISGQLVNNIGLAPLKDYGLVYLFNVSNEVIATILIEGTDTNPGATGAYSIGGLLPGTYFAQGGDWGRSFFVRQIYNNMHCPWSGCDRGAGGTAINLGPNEQRPGINFLLQYGGKISGNVSDINTGLPINDDNQYLQFHDATGKVVGGAYVDSATGDYISARALPAGTYSVRTGSMFHGKFMPGYVMEKYDSSGNIDCPGVTCDLTAVNVVINAYNPASGPDPDADATTGGIDFALDTGYSFSGTINDLSTLSPLADVHVLVYDDMGVFAHWATTDVNGDFTVSGLPTGTYYAKTNNGSNLPFMGLWPTATGTWVDILYDNLSCPGSACDVTTGTAIILGGSPHAGLKGITQYDFELPNGGTLSGRLIHSEITVGVTNTHVNIYNSNGDFNGGFETDGEGYWQSSGLPTDTYYLTTGGIGGMVDVKFGGDYCFNGQCDPLTADPIPLAGQYNITGLNMILKPDYIFRSGLE</sequence>
<dbReference type="InterPro" id="IPR033764">
    <property type="entry name" value="Sdr_B"/>
</dbReference>
<dbReference type="InterPro" id="IPR013783">
    <property type="entry name" value="Ig-like_fold"/>
</dbReference>
<keyword evidence="3 4" id="KW-0732">Signal</keyword>
<name>A0A917FM47_9GAMM</name>
<dbReference type="SUPFAM" id="SSF49478">
    <property type="entry name" value="Cna protein B-type domain"/>
    <property type="match status" value="1"/>
</dbReference>
<keyword evidence="7" id="KW-1185">Reference proteome</keyword>
<evidence type="ECO:0000256" key="2">
    <source>
        <dbReference type="ARBA" id="ARBA00022525"/>
    </source>
</evidence>
<evidence type="ECO:0000256" key="3">
    <source>
        <dbReference type="ARBA" id="ARBA00022729"/>
    </source>
</evidence>
<evidence type="ECO:0000313" key="7">
    <source>
        <dbReference type="Proteomes" id="UP000605253"/>
    </source>
</evidence>
<comment type="caution">
    <text evidence="6">The sequence shown here is derived from an EMBL/GenBank/DDBJ whole genome shotgun (WGS) entry which is preliminary data.</text>
</comment>
<keyword evidence="2" id="KW-0964">Secreted</keyword>
<evidence type="ECO:0000313" key="6">
    <source>
        <dbReference type="EMBL" id="GGF89148.1"/>
    </source>
</evidence>
<reference evidence="6" key="1">
    <citation type="journal article" date="2014" name="Int. J. Syst. Evol. Microbiol.">
        <title>Complete genome sequence of Corynebacterium casei LMG S-19264T (=DSM 44701T), isolated from a smear-ripened cheese.</title>
        <authorList>
            <consortium name="US DOE Joint Genome Institute (JGI-PGF)"/>
            <person name="Walter F."/>
            <person name="Albersmeier A."/>
            <person name="Kalinowski J."/>
            <person name="Ruckert C."/>
        </authorList>
    </citation>
    <scope>NUCLEOTIDE SEQUENCE</scope>
    <source>
        <strain evidence="6">CGMCC 1.12181</strain>
    </source>
</reference>
<dbReference type="SUPFAM" id="SSF49452">
    <property type="entry name" value="Starch-binding domain-like"/>
    <property type="match status" value="1"/>
</dbReference>
<dbReference type="Proteomes" id="UP000605253">
    <property type="component" value="Unassembled WGS sequence"/>
</dbReference>
<dbReference type="GO" id="GO:0005576">
    <property type="term" value="C:extracellular region"/>
    <property type="evidence" value="ECO:0007669"/>
    <property type="project" value="UniProtKB-SubCell"/>
</dbReference>
<accession>A0A917FM47</accession>
<dbReference type="PANTHER" id="PTHR23303">
    <property type="entry name" value="CARBOXYPEPTIDASE REGULATORY REGION-CONTAINING"/>
    <property type="match status" value="1"/>
</dbReference>
<dbReference type="AlphaFoldDB" id="A0A917FM47"/>